<dbReference type="RefSeq" id="XP_056507905.1">
    <property type="nucleotide sequence ID" value="XM_056659612.1"/>
</dbReference>
<name>A0A9W9JWU0_9EURO</name>
<sequence length="157" mass="18261">MFGQRAILGSSHDEDSSDIHITCNPNWANETHDGKTYDEDQQKKNKRAPKFWRWDTIHERWRQFAVANLCADQLGFTDHHRRLSPPDVLTLCPDLWDKTDAAKELRNWRDEITRWAVCQRAGVHLNKLIESTEESKENPPTNMPTSKGCSRQPPSRP</sequence>
<comment type="caution">
    <text evidence="2">The sequence shown here is derived from an EMBL/GenBank/DDBJ whole genome shotgun (WGS) entry which is preliminary data.</text>
</comment>
<gene>
    <name evidence="2" type="ORF">NUU61_009087</name>
</gene>
<dbReference type="EMBL" id="JAPMSZ010000011">
    <property type="protein sequence ID" value="KAJ5084508.1"/>
    <property type="molecule type" value="Genomic_DNA"/>
</dbReference>
<evidence type="ECO:0000313" key="3">
    <source>
        <dbReference type="Proteomes" id="UP001141434"/>
    </source>
</evidence>
<protein>
    <submittedName>
        <fullName evidence="2">Uncharacterized protein</fullName>
    </submittedName>
</protein>
<dbReference type="GeneID" id="81398781"/>
<evidence type="ECO:0000313" key="2">
    <source>
        <dbReference type="EMBL" id="KAJ5084508.1"/>
    </source>
</evidence>
<reference evidence="2" key="2">
    <citation type="journal article" date="2023" name="IMA Fungus">
        <title>Comparative genomic study of the Penicillium genus elucidates a diverse pangenome and 15 lateral gene transfer events.</title>
        <authorList>
            <person name="Petersen C."/>
            <person name="Sorensen T."/>
            <person name="Nielsen M.R."/>
            <person name="Sondergaard T.E."/>
            <person name="Sorensen J.L."/>
            <person name="Fitzpatrick D.A."/>
            <person name="Frisvad J.C."/>
            <person name="Nielsen K.L."/>
        </authorList>
    </citation>
    <scope>NUCLEOTIDE SEQUENCE</scope>
    <source>
        <strain evidence="2">IBT 34128</strain>
    </source>
</reference>
<feature type="compositionally biased region" description="Polar residues" evidence="1">
    <location>
        <begin position="138"/>
        <end position="157"/>
    </location>
</feature>
<feature type="region of interest" description="Disordered" evidence="1">
    <location>
        <begin position="1"/>
        <end position="25"/>
    </location>
</feature>
<organism evidence="2 3">
    <name type="scientific">Penicillium alfredii</name>
    <dbReference type="NCBI Taxonomy" id="1506179"/>
    <lineage>
        <taxon>Eukaryota</taxon>
        <taxon>Fungi</taxon>
        <taxon>Dikarya</taxon>
        <taxon>Ascomycota</taxon>
        <taxon>Pezizomycotina</taxon>
        <taxon>Eurotiomycetes</taxon>
        <taxon>Eurotiomycetidae</taxon>
        <taxon>Eurotiales</taxon>
        <taxon>Aspergillaceae</taxon>
        <taxon>Penicillium</taxon>
    </lineage>
</organism>
<proteinExistence type="predicted"/>
<reference evidence="2" key="1">
    <citation type="submission" date="2022-11" db="EMBL/GenBank/DDBJ databases">
        <authorList>
            <person name="Petersen C."/>
        </authorList>
    </citation>
    <scope>NUCLEOTIDE SEQUENCE</scope>
    <source>
        <strain evidence="2">IBT 34128</strain>
    </source>
</reference>
<dbReference type="Proteomes" id="UP001141434">
    <property type="component" value="Unassembled WGS sequence"/>
</dbReference>
<evidence type="ECO:0000256" key="1">
    <source>
        <dbReference type="SAM" id="MobiDB-lite"/>
    </source>
</evidence>
<accession>A0A9W9JWU0</accession>
<feature type="region of interest" description="Disordered" evidence="1">
    <location>
        <begin position="129"/>
        <end position="157"/>
    </location>
</feature>
<dbReference type="AlphaFoldDB" id="A0A9W9JWU0"/>
<keyword evidence="3" id="KW-1185">Reference proteome</keyword>